<protein>
    <submittedName>
        <fullName evidence="2">Uncharacterized protein</fullName>
    </submittedName>
</protein>
<name>A0ABD1YK74_9MARC</name>
<keyword evidence="1" id="KW-0472">Membrane</keyword>
<evidence type="ECO:0000313" key="2">
    <source>
        <dbReference type="EMBL" id="KAL2631186.1"/>
    </source>
</evidence>
<accession>A0ABD1YK74</accession>
<keyword evidence="1" id="KW-0812">Transmembrane</keyword>
<gene>
    <name evidence="2" type="ORF">R1flu_015872</name>
</gene>
<dbReference type="EMBL" id="JBHFFA010000004">
    <property type="protein sequence ID" value="KAL2631186.1"/>
    <property type="molecule type" value="Genomic_DNA"/>
</dbReference>
<keyword evidence="3" id="KW-1185">Reference proteome</keyword>
<comment type="caution">
    <text evidence="2">The sequence shown here is derived from an EMBL/GenBank/DDBJ whole genome shotgun (WGS) entry which is preliminary data.</text>
</comment>
<dbReference type="AlphaFoldDB" id="A0ABD1YK74"/>
<feature type="transmembrane region" description="Helical" evidence="1">
    <location>
        <begin position="300"/>
        <end position="320"/>
    </location>
</feature>
<evidence type="ECO:0000313" key="3">
    <source>
        <dbReference type="Proteomes" id="UP001605036"/>
    </source>
</evidence>
<sequence>MILTLIGTLLQLSLLPQWLLWITASRVFSFIDQNLVQPVLNFLFLIADWIDWCISEPVTIVFSNWKKITYVVLEFLTRPARFALVLWVHSVDWFWRIVLRTGNFCWSLFEVIFTPLKKPLQCFSELASFVLEKVLPGEVIQLVPDLKHLVFVKSGRISSVGTSEQLKESSDPKRGRGKKSATMMSVVGGQTVAKKLTKVTVGDPEPDDKREGMVADYTASVVYAACHTVFEYLSGDEGSKALGKLLEVYGVIGQELAKTEDAKKAFNAQGHSSVLGTYDAAEVKMNDLTSKCPAAVKSCVIPLLVCYAALFCSGLLFTLIRFSLYGLH</sequence>
<organism evidence="2 3">
    <name type="scientific">Riccia fluitans</name>
    <dbReference type="NCBI Taxonomy" id="41844"/>
    <lineage>
        <taxon>Eukaryota</taxon>
        <taxon>Viridiplantae</taxon>
        <taxon>Streptophyta</taxon>
        <taxon>Embryophyta</taxon>
        <taxon>Marchantiophyta</taxon>
        <taxon>Marchantiopsida</taxon>
        <taxon>Marchantiidae</taxon>
        <taxon>Marchantiales</taxon>
        <taxon>Ricciaceae</taxon>
        <taxon>Riccia</taxon>
    </lineage>
</organism>
<evidence type="ECO:0000256" key="1">
    <source>
        <dbReference type="SAM" id="Phobius"/>
    </source>
</evidence>
<dbReference type="Proteomes" id="UP001605036">
    <property type="component" value="Unassembled WGS sequence"/>
</dbReference>
<reference evidence="2 3" key="1">
    <citation type="submission" date="2024-09" db="EMBL/GenBank/DDBJ databases">
        <title>Chromosome-scale assembly of Riccia fluitans.</title>
        <authorList>
            <person name="Paukszto L."/>
            <person name="Sawicki J."/>
            <person name="Karawczyk K."/>
            <person name="Piernik-Szablinska J."/>
            <person name="Szczecinska M."/>
            <person name="Mazdziarz M."/>
        </authorList>
    </citation>
    <scope>NUCLEOTIDE SEQUENCE [LARGE SCALE GENOMIC DNA]</scope>
    <source>
        <strain evidence="2">Rf_01</strain>
        <tissue evidence="2">Aerial parts of the thallus</tissue>
    </source>
</reference>
<proteinExistence type="predicted"/>
<keyword evidence="1" id="KW-1133">Transmembrane helix</keyword>